<evidence type="ECO:0000313" key="4">
    <source>
        <dbReference type="EMBL" id="MBO8472697.1"/>
    </source>
</evidence>
<feature type="chain" id="PRO_5038877310" evidence="2">
    <location>
        <begin position="28"/>
        <end position="604"/>
    </location>
</feature>
<dbReference type="Pfam" id="PF13205">
    <property type="entry name" value="Big_5"/>
    <property type="match status" value="1"/>
</dbReference>
<comment type="caution">
    <text evidence="4">The sequence shown here is derived from an EMBL/GenBank/DDBJ whole genome shotgun (WGS) entry which is preliminary data.</text>
</comment>
<reference evidence="4" key="1">
    <citation type="submission" date="2020-10" db="EMBL/GenBank/DDBJ databases">
        <authorList>
            <person name="Gilroy R."/>
        </authorList>
    </citation>
    <scope>NUCLEOTIDE SEQUENCE</scope>
    <source>
        <strain evidence="4">B1-8020</strain>
    </source>
</reference>
<dbReference type="InterPro" id="IPR032812">
    <property type="entry name" value="SbsA_Ig"/>
</dbReference>
<dbReference type="Proteomes" id="UP000823604">
    <property type="component" value="Unassembled WGS sequence"/>
</dbReference>
<evidence type="ECO:0000256" key="1">
    <source>
        <dbReference type="ARBA" id="ARBA00022729"/>
    </source>
</evidence>
<name>A0A9D9NGH2_9BACT</name>
<proteinExistence type="predicted"/>
<dbReference type="AlphaFoldDB" id="A0A9D9NGH2"/>
<evidence type="ECO:0000313" key="5">
    <source>
        <dbReference type="Proteomes" id="UP000823604"/>
    </source>
</evidence>
<feature type="signal peptide" evidence="2">
    <location>
        <begin position="1"/>
        <end position="27"/>
    </location>
</feature>
<protein>
    <submittedName>
        <fullName evidence="4">Ig-like domain-containing protein</fullName>
    </submittedName>
</protein>
<keyword evidence="1 2" id="KW-0732">Signal</keyword>
<accession>A0A9D9NGH2</accession>
<evidence type="ECO:0000256" key="2">
    <source>
        <dbReference type="SAM" id="SignalP"/>
    </source>
</evidence>
<gene>
    <name evidence="4" type="ORF">IAB81_03605</name>
</gene>
<sequence>MKKAVLLTPLLPMLALLGSMVFMKSCANTTTPPSGGLKDTIPPVLLYVEPQNMATNVSRDKGYIKMTFDEYVVVKTATDIFLSPPMEKRPVHKIRGKSIIVSFDGQLDSNRTYVLDMGQSIADNNEGNIYPGFVIAFSTGSSVDSMYLTGTVSDCNTLEPFKGATIGLYISDDDSVVFKERPIAAAKADDWGFFAIRNIKDTLYRMYAFNDLNNDNKFNPESEEVAFIDSLVRPTKVVGDNILELFKLDMKDTLACRTRQSDYQLSMFKEATSRQYLVNKARTGEKTFYITFSSPYTQIDSLWFEGVPDEKVITQFNDMEDSLLIWLNDEAKIQPDSLWLNVTYMKTDDSLKIRVPATERIGMHKSRAMIQDARRYKPREEMDAEDTCTVYKVTATGETFDQDGFIIDFTYPLVEAKFDSLQMILINPRQEESQESFRVVHDTADVRRYRVFPDKPLEKGYECQLKIPYGVFFDINRMPNDSSKTKVSLPSSEDLSTLYLTLADVNGESRYIVELMNERRDKAMRRYEINKDTTLLFPFIKEGLYCIRITEDRNNNGIVDTGILLEKKQPEKVKFVELRDGNTMISIPAATELEQEVNIKEMFK</sequence>
<feature type="domain" description="SbsA Ig-like" evidence="3">
    <location>
        <begin position="39"/>
        <end position="139"/>
    </location>
</feature>
<evidence type="ECO:0000259" key="3">
    <source>
        <dbReference type="Pfam" id="PF13205"/>
    </source>
</evidence>
<dbReference type="EMBL" id="JADIMA010000035">
    <property type="protein sequence ID" value="MBO8472697.1"/>
    <property type="molecule type" value="Genomic_DNA"/>
</dbReference>
<reference evidence="4" key="2">
    <citation type="journal article" date="2021" name="PeerJ">
        <title>Extensive microbial diversity within the chicken gut microbiome revealed by metagenomics and culture.</title>
        <authorList>
            <person name="Gilroy R."/>
            <person name="Ravi A."/>
            <person name="Getino M."/>
            <person name="Pursley I."/>
            <person name="Horton D.L."/>
            <person name="Alikhan N.F."/>
            <person name="Baker D."/>
            <person name="Gharbi K."/>
            <person name="Hall N."/>
            <person name="Watson M."/>
            <person name="Adriaenssens E.M."/>
            <person name="Foster-Nyarko E."/>
            <person name="Jarju S."/>
            <person name="Secka A."/>
            <person name="Antonio M."/>
            <person name="Oren A."/>
            <person name="Chaudhuri R.R."/>
            <person name="La Ragione R."/>
            <person name="Hildebrand F."/>
            <person name="Pallen M.J."/>
        </authorList>
    </citation>
    <scope>NUCLEOTIDE SEQUENCE</scope>
    <source>
        <strain evidence="4">B1-8020</strain>
    </source>
</reference>
<organism evidence="4 5">
    <name type="scientific">Candidatus Merdivivens pullicola</name>
    <dbReference type="NCBI Taxonomy" id="2840872"/>
    <lineage>
        <taxon>Bacteria</taxon>
        <taxon>Pseudomonadati</taxon>
        <taxon>Bacteroidota</taxon>
        <taxon>Bacteroidia</taxon>
        <taxon>Bacteroidales</taxon>
        <taxon>Muribaculaceae</taxon>
        <taxon>Muribaculaceae incertae sedis</taxon>
        <taxon>Candidatus Merdivivens</taxon>
    </lineage>
</organism>